<dbReference type="EMBL" id="AEUW02000001">
    <property type="protein sequence ID" value="EHJ52434.1"/>
    <property type="molecule type" value="Genomic_DNA"/>
</dbReference>
<dbReference type="InterPro" id="IPR007863">
    <property type="entry name" value="Peptidase_M16_C"/>
</dbReference>
<dbReference type="OrthoDB" id="9762085at2"/>
<feature type="domain" description="Peptidase M16 C-terminal" evidence="1">
    <location>
        <begin position="187"/>
        <end position="351"/>
    </location>
</feature>
<dbReference type="Gene3D" id="3.30.830.10">
    <property type="entry name" value="Metalloenzyme, LuxS/M16 peptidase-like"/>
    <property type="match status" value="2"/>
</dbReference>
<dbReference type="InterPro" id="IPR011249">
    <property type="entry name" value="Metalloenz_LuxS/M16"/>
</dbReference>
<name>G5JXI9_9STRE</name>
<evidence type="ECO:0000259" key="1">
    <source>
        <dbReference type="Pfam" id="PF05193"/>
    </source>
</evidence>
<accession>G5JXI9</accession>
<dbReference type="STRING" id="764298.STRMA_1589"/>
<evidence type="ECO:0000313" key="2">
    <source>
        <dbReference type="EMBL" id="EHJ52434.1"/>
    </source>
</evidence>
<dbReference type="EC" id="3.4.24.-" evidence="2"/>
<comment type="caution">
    <text evidence="2">The sequence shown here is derived from an EMBL/GenBank/DDBJ whole genome shotgun (WGS) entry which is preliminary data.</text>
</comment>
<dbReference type="PANTHER" id="PTHR11851:SF186">
    <property type="entry name" value="INACTIVE METALLOPROTEASE YMFF-RELATED"/>
    <property type="match status" value="1"/>
</dbReference>
<keyword evidence="3" id="KW-1185">Reference proteome</keyword>
<evidence type="ECO:0000313" key="3">
    <source>
        <dbReference type="Proteomes" id="UP000003573"/>
    </source>
</evidence>
<keyword evidence="2" id="KW-0378">Hydrolase</keyword>
<reference evidence="2 3" key="1">
    <citation type="journal article" date="2014" name="Int. J. Syst. Evol. Microbiol.">
        <title>Phylogenomics and the dynamic genome evolution of the genus Streptococcus.</title>
        <authorList>
            <consortium name="The Broad Institute Genome Sequencing Platform"/>
            <person name="Richards V.P."/>
            <person name="Palmer S.R."/>
            <person name="Pavinski Bitar P.D."/>
            <person name="Qin X."/>
            <person name="Weinstock G.M."/>
            <person name="Highlander S.K."/>
            <person name="Town C.D."/>
            <person name="Burne R.A."/>
            <person name="Stanhope M.J."/>
        </authorList>
    </citation>
    <scope>NUCLEOTIDE SEQUENCE [LARGE SCALE GENOMIC DNA]</scope>
    <source>
        <strain evidence="2 3">NCTC 11558</strain>
    </source>
</reference>
<dbReference type="RefSeq" id="WP_003080446.1">
    <property type="nucleotide sequence ID" value="NZ_AEUW02000001.1"/>
</dbReference>
<dbReference type="Pfam" id="PF05193">
    <property type="entry name" value="Peptidase_M16_C"/>
    <property type="match status" value="1"/>
</dbReference>
<dbReference type="PANTHER" id="PTHR11851">
    <property type="entry name" value="METALLOPROTEASE"/>
    <property type="match status" value="1"/>
</dbReference>
<organism evidence="2 3">
    <name type="scientific">Streptococcus macacae NCTC 11558</name>
    <dbReference type="NCBI Taxonomy" id="764298"/>
    <lineage>
        <taxon>Bacteria</taxon>
        <taxon>Bacillati</taxon>
        <taxon>Bacillota</taxon>
        <taxon>Bacilli</taxon>
        <taxon>Lactobacillales</taxon>
        <taxon>Streptococcaceae</taxon>
        <taxon>Streptococcus</taxon>
    </lineage>
</organism>
<dbReference type="GO" id="GO:0046872">
    <property type="term" value="F:metal ion binding"/>
    <property type="evidence" value="ECO:0007669"/>
    <property type="project" value="InterPro"/>
</dbReference>
<dbReference type="AlphaFoldDB" id="G5JXI9"/>
<dbReference type="eggNOG" id="COG0612">
    <property type="taxonomic scope" value="Bacteria"/>
</dbReference>
<protein>
    <submittedName>
        <fullName evidence="2">Peptidase M16 inactive domain protein</fullName>
        <ecNumber evidence="2">3.4.24.-</ecNumber>
    </submittedName>
</protein>
<dbReference type="Proteomes" id="UP000003573">
    <property type="component" value="Unassembled WGS sequence"/>
</dbReference>
<dbReference type="GO" id="GO:0016787">
    <property type="term" value="F:hydrolase activity"/>
    <property type="evidence" value="ECO:0007669"/>
    <property type="project" value="UniProtKB-KW"/>
</dbReference>
<dbReference type="NCBIfam" id="NF047422">
    <property type="entry name" value="YfmF_fam"/>
    <property type="match status" value="1"/>
</dbReference>
<proteinExistence type="predicted"/>
<dbReference type="SUPFAM" id="SSF63411">
    <property type="entry name" value="LuxS/MPP-like metallohydrolase"/>
    <property type="match status" value="2"/>
</dbReference>
<gene>
    <name evidence="2" type="ORF">STRMA_1589</name>
</gene>
<sequence>MKLAQDVYLHLNKMIKFKTNHITFRFSGVFNSKTVARRVLVAQMLATSNNTYPSFQLFKKKLADLYGVQLSTNISTKGLVHIIDIDISFLSDSFLPEGSSLLEETVAFLREVLFNPLVAVEHYQTKTFETEKTNLMRYLDSDKEDPFYYSYLELQKLFFKEKTIPFSKYASADLVEAENSYTAYQEFQKMLREDRIDIFVLGDFDKYHALQLFEEFPLVDRQTNLQFNYRQGYSNIANEKIERKENQQSILQLGYYSPIAYGEEDYYPLLILNGILGGYPHSKLFTEIRESAGLSYNIGSRLDVYRGLLHIYAGIDSKQRPQTLQLVNKQMSDLKLGRISSHLVSQTKRMLLSSAHLSKDNPKSLIEVMYNQQIFGAKSLTLSQWIDKIDKVSKDDISRVASLIKLQSIYFLEGE</sequence>
<dbReference type="InterPro" id="IPR050361">
    <property type="entry name" value="MPP/UQCRC_Complex"/>
</dbReference>